<dbReference type="OrthoDB" id="1523128at2"/>
<organism evidence="4 5">
    <name type="scientific">Chryseotalea sanaruensis</name>
    <dbReference type="NCBI Taxonomy" id="2482724"/>
    <lineage>
        <taxon>Bacteria</taxon>
        <taxon>Pseudomonadati</taxon>
        <taxon>Bacteroidota</taxon>
        <taxon>Cytophagia</taxon>
        <taxon>Cytophagales</taxon>
        <taxon>Chryseotaleaceae</taxon>
        <taxon>Chryseotalea</taxon>
    </lineage>
</organism>
<dbReference type="InterPro" id="IPR019734">
    <property type="entry name" value="TPR_rpt"/>
</dbReference>
<dbReference type="InterPro" id="IPR011990">
    <property type="entry name" value="TPR-like_helical_dom_sf"/>
</dbReference>
<reference evidence="4 5" key="1">
    <citation type="submission" date="2018-11" db="EMBL/GenBank/DDBJ databases">
        <title>Chryseotalea sanarue gen. nov., sp., nov., a member of the family Cytophagaceae, isolated from a brackish lake in Hamamatsu Japan.</title>
        <authorList>
            <person name="Maejima Y."/>
            <person name="Iino T."/>
            <person name="Muraguchi Y."/>
            <person name="Fukuda K."/>
            <person name="Ohkuma M."/>
            <person name="Moriuchi R."/>
            <person name="Dohra H."/>
            <person name="Kimbara K."/>
            <person name="Shintani M."/>
        </authorList>
    </citation>
    <scope>NUCLEOTIDE SEQUENCE [LARGE SCALE GENOMIC DNA]</scope>
    <source>
        <strain evidence="4 5">Ys</strain>
    </source>
</reference>
<keyword evidence="1" id="KW-0812">Transmembrane</keyword>
<dbReference type="GO" id="GO:0006355">
    <property type="term" value="P:regulation of DNA-templated transcription"/>
    <property type="evidence" value="ECO:0007669"/>
    <property type="project" value="InterPro"/>
</dbReference>
<dbReference type="InterPro" id="IPR016032">
    <property type="entry name" value="Sig_transdc_resp-reg_C-effctor"/>
</dbReference>
<evidence type="ECO:0000259" key="3">
    <source>
        <dbReference type="SMART" id="SM00421"/>
    </source>
</evidence>
<evidence type="ECO:0000256" key="2">
    <source>
        <dbReference type="SAM" id="SignalP"/>
    </source>
</evidence>
<keyword evidence="2" id="KW-0732">Signal</keyword>
<comment type="caution">
    <text evidence="4">The sequence shown here is derived from an EMBL/GenBank/DDBJ whole genome shotgun (WGS) entry which is preliminary data.</text>
</comment>
<dbReference type="Pfam" id="PF13424">
    <property type="entry name" value="TPR_12"/>
    <property type="match status" value="1"/>
</dbReference>
<feature type="signal peptide" evidence="2">
    <location>
        <begin position="1"/>
        <end position="25"/>
    </location>
</feature>
<evidence type="ECO:0000313" key="5">
    <source>
        <dbReference type="Proteomes" id="UP000288227"/>
    </source>
</evidence>
<keyword evidence="1" id="KW-1133">Transmembrane helix</keyword>
<evidence type="ECO:0000313" key="4">
    <source>
        <dbReference type="EMBL" id="GCC53463.1"/>
    </source>
</evidence>
<dbReference type="AlphaFoldDB" id="A0A401UEZ2"/>
<dbReference type="EMBL" id="BHXQ01000008">
    <property type="protein sequence ID" value="GCC53463.1"/>
    <property type="molecule type" value="Genomic_DNA"/>
</dbReference>
<dbReference type="RefSeq" id="WP_127124117.1">
    <property type="nucleotide sequence ID" value="NZ_BHXQ01000008.1"/>
</dbReference>
<dbReference type="SUPFAM" id="SSF46894">
    <property type="entry name" value="C-terminal effector domain of the bipartite response regulators"/>
    <property type="match status" value="1"/>
</dbReference>
<dbReference type="InterPro" id="IPR000792">
    <property type="entry name" value="Tscrpt_reg_LuxR_C"/>
</dbReference>
<dbReference type="SMART" id="SM00028">
    <property type="entry name" value="TPR"/>
    <property type="match status" value="5"/>
</dbReference>
<sequence>MDMQACKKCFLISFLFSLTTTLLVAQVSEKERVDSLYLRAKALKSKNGDSIKNFANDILRISVQDNYELGSVKAKLLASIYFINNLKLDTARILLEDCGLFFKKNQNLLMTEEGGLYYILSGERAFRLRNYAEAESHANSALAIFTEIKSDINIGIALTQLGSISYLQDKYAEALDFYLKALKVKMKVGDDIKYYRYELIRIAETYQTMGEYDKALEYIRIDIKNSSSDRNRLEDLKLIGEIFHQQASFDSAMHYFQLAKKLANDLNEVMYLNLINYDIALLLSKNGQFRESNDMLFPFLKIKFPKHSTMETNVKAHIARNYLYLKNYDKAIYYGRMAYKTANTIGLQTEIIKTSEILFQAFKALARYDSALHYNMINFSNRDSVYSIENQRKLSSLYAEIETLGKQKEIEALEKQNLIDQVQNRNLILAIVLGSISFISVLISVVLFYRNKQKKQILDNLILQQEIDLKNKDLHEQTLKMIYMNNSFVEIEQSLKQLHLQSSDSAKDIRQLLSNLQLNRTLEKEWDNFNRYFGTVHGHFFDKINTDFPDLSTSERRLASLIRMNLTNKEIASILNIESSSVKIAKYRLKKKLSLNEEEDIHSFFQNLN</sequence>
<gene>
    <name evidence="4" type="ORF">SanaruYs_37070</name>
</gene>
<keyword evidence="5" id="KW-1185">Reference proteome</keyword>
<dbReference type="InterPro" id="IPR036388">
    <property type="entry name" value="WH-like_DNA-bd_sf"/>
</dbReference>
<protein>
    <submittedName>
        <fullName evidence="4">Tetratricopeptide repeat protein</fullName>
    </submittedName>
</protein>
<feature type="transmembrane region" description="Helical" evidence="1">
    <location>
        <begin position="427"/>
        <end position="449"/>
    </location>
</feature>
<dbReference type="SUPFAM" id="SSF48452">
    <property type="entry name" value="TPR-like"/>
    <property type="match status" value="2"/>
</dbReference>
<dbReference type="Gene3D" id="1.10.10.10">
    <property type="entry name" value="Winged helix-like DNA-binding domain superfamily/Winged helix DNA-binding domain"/>
    <property type="match status" value="1"/>
</dbReference>
<name>A0A401UEZ2_9BACT</name>
<dbReference type="Proteomes" id="UP000288227">
    <property type="component" value="Unassembled WGS sequence"/>
</dbReference>
<proteinExistence type="predicted"/>
<accession>A0A401UEZ2</accession>
<dbReference type="Gene3D" id="1.25.40.10">
    <property type="entry name" value="Tetratricopeptide repeat domain"/>
    <property type="match status" value="2"/>
</dbReference>
<feature type="domain" description="HTH luxR-type" evidence="3">
    <location>
        <begin position="548"/>
        <end position="605"/>
    </location>
</feature>
<dbReference type="SMART" id="SM00421">
    <property type="entry name" value="HTH_LUXR"/>
    <property type="match status" value="1"/>
</dbReference>
<keyword evidence="1" id="KW-0472">Membrane</keyword>
<evidence type="ECO:0000256" key="1">
    <source>
        <dbReference type="SAM" id="Phobius"/>
    </source>
</evidence>
<dbReference type="GO" id="GO:0003677">
    <property type="term" value="F:DNA binding"/>
    <property type="evidence" value="ECO:0007669"/>
    <property type="project" value="InterPro"/>
</dbReference>
<feature type="chain" id="PRO_5019479254" evidence="2">
    <location>
        <begin position="26"/>
        <end position="609"/>
    </location>
</feature>